<evidence type="ECO:0000256" key="1">
    <source>
        <dbReference type="ARBA" id="ARBA00005695"/>
    </source>
</evidence>
<keyword evidence="2" id="KW-0813">Transport</keyword>
<evidence type="ECO:0000256" key="2">
    <source>
        <dbReference type="ARBA" id="ARBA00022448"/>
    </source>
</evidence>
<dbReference type="Gene3D" id="3.10.105.10">
    <property type="entry name" value="Dipeptide-binding Protein, Domain 3"/>
    <property type="match status" value="1"/>
</dbReference>
<dbReference type="Proteomes" id="UP000640489">
    <property type="component" value="Unassembled WGS sequence"/>
</dbReference>
<dbReference type="GO" id="GO:1904680">
    <property type="term" value="F:peptide transmembrane transporter activity"/>
    <property type="evidence" value="ECO:0007669"/>
    <property type="project" value="TreeGrafter"/>
</dbReference>
<keyword evidence="3" id="KW-0732">Signal</keyword>
<protein>
    <submittedName>
        <fullName evidence="6">ABC transporter substrate-binding protein</fullName>
    </submittedName>
</protein>
<dbReference type="InterPro" id="IPR000914">
    <property type="entry name" value="SBP_5_dom"/>
</dbReference>
<evidence type="ECO:0000256" key="4">
    <source>
        <dbReference type="SAM" id="MobiDB-lite"/>
    </source>
</evidence>
<feature type="compositionally biased region" description="Low complexity" evidence="4">
    <location>
        <begin position="43"/>
        <end position="69"/>
    </location>
</feature>
<dbReference type="EMBL" id="JADKPN010000001">
    <property type="protein sequence ID" value="MBF4761626.1"/>
    <property type="molecule type" value="Genomic_DNA"/>
</dbReference>
<feature type="region of interest" description="Disordered" evidence="4">
    <location>
        <begin position="43"/>
        <end position="79"/>
    </location>
</feature>
<gene>
    <name evidence="6" type="ORF">ISU07_00680</name>
</gene>
<dbReference type="GO" id="GO:0042597">
    <property type="term" value="C:periplasmic space"/>
    <property type="evidence" value="ECO:0007669"/>
    <property type="project" value="UniProtKB-ARBA"/>
</dbReference>
<dbReference type="PANTHER" id="PTHR30290">
    <property type="entry name" value="PERIPLASMIC BINDING COMPONENT OF ABC TRANSPORTER"/>
    <property type="match status" value="1"/>
</dbReference>
<dbReference type="PANTHER" id="PTHR30290:SF9">
    <property type="entry name" value="OLIGOPEPTIDE-BINDING PROTEIN APPA"/>
    <property type="match status" value="1"/>
</dbReference>
<dbReference type="AlphaFoldDB" id="A0A930V9Q9"/>
<keyword evidence="7" id="KW-1185">Reference proteome</keyword>
<dbReference type="InterPro" id="IPR039424">
    <property type="entry name" value="SBP_5"/>
</dbReference>
<dbReference type="CDD" id="cd08503">
    <property type="entry name" value="PBP2_NikA_DppA_OppA_like_17"/>
    <property type="match status" value="1"/>
</dbReference>
<dbReference type="GO" id="GO:0043190">
    <property type="term" value="C:ATP-binding cassette (ABC) transporter complex"/>
    <property type="evidence" value="ECO:0007669"/>
    <property type="project" value="InterPro"/>
</dbReference>
<feature type="domain" description="Solute-binding protein family 5" evidence="5">
    <location>
        <begin position="109"/>
        <end position="415"/>
    </location>
</feature>
<evidence type="ECO:0000313" key="7">
    <source>
        <dbReference type="Proteomes" id="UP000640489"/>
    </source>
</evidence>
<dbReference type="GO" id="GO:0015833">
    <property type="term" value="P:peptide transport"/>
    <property type="evidence" value="ECO:0007669"/>
    <property type="project" value="TreeGrafter"/>
</dbReference>
<comment type="similarity">
    <text evidence="1">Belongs to the bacterial solute-binding protein 5 family.</text>
</comment>
<dbReference type="InterPro" id="IPR006311">
    <property type="entry name" value="TAT_signal"/>
</dbReference>
<dbReference type="SUPFAM" id="SSF53850">
    <property type="entry name" value="Periplasmic binding protein-like II"/>
    <property type="match status" value="1"/>
</dbReference>
<proteinExistence type="inferred from homology"/>
<evidence type="ECO:0000259" key="5">
    <source>
        <dbReference type="Pfam" id="PF00496"/>
    </source>
</evidence>
<dbReference type="PROSITE" id="PS51318">
    <property type="entry name" value="TAT"/>
    <property type="match status" value="1"/>
</dbReference>
<dbReference type="PIRSF" id="PIRSF002741">
    <property type="entry name" value="MppA"/>
    <property type="match status" value="1"/>
</dbReference>
<dbReference type="RefSeq" id="WP_194704833.1">
    <property type="nucleotide sequence ID" value="NZ_JADKPN010000001.1"/>
</dbReference>
<dbReference type="Pfam" id="PF00496">
    <property type="entry name" value="SBP_bac_5"/>
    <property type="match status" value="1"/>
</dbReference>
<evidence type="ECO:0000256" key="3">
    <source>
        <dbReference type="ARBA" id="ARBA00022729"/>
    </source>
</evidence>
<name>A0A930V9Q9_9ACTN</name>
<dbReference type="Gene3D" id="3.40.190.10">
    <property type="entry name" value="Periplasmic binding protein-like II"/>
    <property type="match status" value="1"/>
</dbReference>
<dbReference type="InterPro" id="IPR030678">
    <property type="entry name" value="Peptide/Ni-bd"/>
</dbReference>
<sequence length="536" mass="57784">MKIAPPNPLNMAGAVDLNRRKFLQITSLGLAVVTTGGLLTACGSDGSSSSPSSGGASGAPKKGGTLRVGSTGGGTTDTLDPQAWATLPDQLRVQQLYDPLVWMAADGTPTMVLAKEITPNADGTEWTITIQSGVTTHNGKPFTAEDVLFSFQRILDNKYPGAFLLGPIDMKASKAVDDTTAKVVFSKPFGILMNNLSFPYFYMVPRGFDPAKPDGTGPFKFKSFTAGEESTFVRNENYWQSGLPYLDEIVIQNITDESSQLSAFQSGQVDIVNALSAGSVAALKSGGYNVKINESGNWVPFTMNCQAEPFSDVRVRQAFRLIPNRQQMLDQVFGGYGKVGNDVFSPYDAGFPSDLPQREQDLDQAKSLLKAAGYSDLSIKLTTAPAAAGEVNMAQVFATAAKGAGINVQVDEHDVGTFYSNYYLKVPFGTDYGTNQSFLANASQLMIGDNSFYNANHFDDPEYTQLYDQAVTSVDDTERNRIIGEMAHIDYERGGYIVPVFSPTIEAYTPKVGGISDYITGVSPNNADFKNMWLAS</sequence>
<organism evidence="6 7">
    <name type="scientific">Nocardioides islandensis</name>
    <dbReference type="NCBI Taxonomy" id="433663"/>
    <lineage>
        <taxon>Bacteria</taxon>
        <taxon>Bacillati</taxon>
        <taxon>Actinomycetota</taxon>
        <taxon>Actinomycetes</taxon>
        <taxon>Propionibacteriales</taxon>
        <taxon>Nocardioidaceae</taxon>
        <taxon>Nocardioides</taxon>
    </lineage>
</organism>
<evidence type="ECO:0000313" key="6">
    <source>
        <dbReference type="EMBL" id="MBF4761626.1"/>
    </source>
</evidence>
<comment type="caution">
    <text evidence="6">The sequence shown here is derived from an EMBL/GenBank/DDBJ whole genome shotgun (WGS) entry which is preliminary data.</text>
</comment>
<accession>A0A930V9Q9</accession>
<reference evidence="6" key="1">
    <citation type="submission" date="2020-11" db="EMBL/GenBank/DDBJ databases">
        <title>Nocardioides sp. nov., isolated from Soil of Cynanchum wilfordii Hemsley rhizosphere.</title>
        <authorList>
            <person name="Lee J.-S."/>
            <person name="Suh M.K."/>
            <person name="Kim J.-S."/>
        </authorList>
    </citation>
    <scope>NUCLEOTIDE SEQUENCE</scope>
    <source>
        <strain evidence="6">KCTC 19275</strain>
    </source>
</reference>